<name>A0A4S3J8H7_9EURO</name>
<protein>
    <submittedName>
        <fullName evidence="2">Uncharacterized protein</fullName>
    </submittedName>
</protein>
<gene>
    <name evidence="2" type="ORF">EYZ11_009187</name>
</gene>
<accession>A0A4S3J8H7</accession>
<organism evidence="2 3">
    <name type="scientific">Aspergillus tanneri</name>
    <dbReference type="NCBI Taxonomy" id="1220188"/>
    <lineage>
        <taxon>Eukaryota</taxon>
        <taxon>Fungi</taxon>
        <taxon>Dikarya</taxon>
        <taxon>Ascomycota</taxon>
        <taxon>Pezizomycotina</taxon>
        <taxon>Eurotiomycetes</taxon>
        <taxon>Eurotiomycetidae</taxon>
        <taxon>Eurotiales</taxon>
        <taxon>Aspergillaceae</taxon>
        <taxon>Aspergillus</taxon>
        <taxon>Aspergillus subgen. Circumdati</taxon>
    </lineage>
</organism>
<dbReference type="AlphaFoldDB" id="A0A4S3J8H7"/>
<keyword evidence="3" id="KW-1185">Reference proteome</keyword>
<feature type="compositionally biased region" description="Low complexity" evidence="1">
    <location>
        <begin position="21"/>
        <end position="38"/>
    </location>
</feature>
<evidence type="ECO:0000313" key="3">
    <source>
        <dbReference type="Proteomes" id="UP000308092"/>
    </source>
</evidence>
<sequence length="169" mass="18814">MRDRSSIHQFLPASLLPGGEITPSSHQSSPSLSISGPIDELVPQTHERSNSSSSHPMQLQPGGSGAPPSHEAASSLSILRRQLPAGALVPYSIRLRSILEERVFPHPVSTLRRRLSAVRIPPLCKFATPLLRRTSILLRLHSVVIIRRLKDRHRTYHSNNQKNASCRRH</sequence>
<proteinExistence type="predicted"/>
<dbReference type="EMBL" id="SOSA01000424">
    <property type="protein sequence ID" value="THC91349.1"/>
    <property type="molecule type" value="Genomic_DNA"/>
</dbReference>
<reference evidence="2 3" key="1">
    <citation type="submission" date="2019-03" db="EMBL/GenBank/DDBJ databases">
        <title>The genome sequence of a newly discovered highly antifungal drug resistant Aspergillus species, Aspergillus tanneri NIH 1004.</title>
        <authorList>
            <person name="Mounaud S."/>
            <person name="Singh I."/>
            <person name="Joardar V."/>
            <person name="Pakala S."/>
            <person name="Pakala S."/>
            <person name="Venepally P."/>
            <person name="Hoover J."/>
            <person name="Nierman W."/>
            <person name="Chung J."/>
            <person name="Losada L."/>
        </authorList>
    </citation>
    <scope>NUCLEOTIDE SEQUENCE [LARGE SCALE GENOMIC DNA]</scope>
    <source>
        <strain evidence="2 3">NIH1004</strain>
    </source>
</reference>
<feature type="region of interest" description="Disordered" evidence="1">
    <location>
        <begin position="1"/>
        <end position="75"/>
    </location>
</feature>
<comment type="caution">
    <text evidence="2">The sequence shown here is derived from an EMBL/GenBank/DDBJ whole genome shotgun (WGS) entry which is preliminary data.</text>
</comment>
<dbReference type="VEuPathDB" id="FungiDB:EYZ11_009187"/>
<evidence type="ECO:0000256" key="1">
    <source>
        <dbReference type="SAM" id="MobiDB-lite"/>
    </source>
</evidence>
<evidence type="ECO:0000313" key="2">
    <source>
        <dbReference type="EMBL" id="THC91349.1"/>
    </source>
</evidence>
<dbReference type="Proteomes" id="UP000308092">
    <property type="component" value="Unassembled WGS sequence"/>
</dbReference>